<reference evidence="3 4" key="1">
    <citation type="submission" date="2016-03" db="EMBL/GenBank/DDBJ databases">
        <title>Draft genome sequence of Paenibacillus antarcticus CECT 5836.</title>
        <authorList>
            <person name="Shin S.-K."/>
            <person name="Yi H."/>
        </authorList>
    </citation>
    <scope>NUCLEOTIDE SEQUENCE [LARGE SCALE GENOMIC DNA]</scope>
    <source>
        <strain evidence="3 4">CECT 5836</strain>
    </source>
</reference>
<evidence type="ECO:0000313" key="4">
    <source>
        <dbReference type="Proteomes" id="UP000077355"/>
    </source>
</evidence>
<sequence length="331" mass="37120">MNKKRWFSALLIIGVLAIAFFWGGDYQKSSTEIANGTTKTKVTSEITTSLNTLSQQDEETNGQEDTTTKESDSHASKPLTEELQKSEEIESDIESGKVDEAAKGIEKGTETEKVVETVKPNIKIEESDKVVSKQPVKDTVSELKVQESKKPAARSEVKVPNTEAKKDMYLTDPVPKGKPKPVEWQDATINKKEELTVTLSVSAKTILSNMDIFNKDKLEVLPADGIIYKKQKVTFYEGESVFDVLLREMKKNKIHMEFSMTPIYNSNYIEGINNLYEFDCGELSGWMYKVNGWFPNYGSSRYVLKDGDVVDWVYTCDLGRDVGGDMGAGKQ</sequence>
<evidence type="ECO:0000313" key="3">
    <source>
        <dbReference type="EMBL" id="OAB43913.1"/>
    </source>
</evidence>
<keyword evidence="4" id="KW-1185">Reference proteome</keyword>
<dbReference type="RefSeq" id="WP_068651096.1">
    <property type="nucleotide sequence ID" value="NZ_CP043611.1"/>
</dbReference>
<organism evidence="3 4">
    <name type="scientific">Paenibacillus antarcticus</name>
    <dbReference type="NCBI Taxonomy" id="253703"/>
    <lineage>
        <taxon>Bacteria</taxon>
        <taxon>Bacillati</taxon>
        <taxon>Bacillota</taxon>
        <taxon>Bacilli</taxon>
        <taxon>Bacillales</taxon>
        <taxon>Paenibacillaceae</taxon>
        <taxon>Paenibacillus</taxon>
    </lineage>
</organism>
<accession>A0A162MFY2</accession>
<name>A0A162MFY2_9BACL</name>
<gene>
    <name evidence="3" type="ORF">PBAT_16960</name>
</gene>
<feature type="compositionally biased region" description="Basic and acidic residues" evidence="1">
    <location>
        <begin position="66"/>
        <end position="103"/>
    </location>
</feature>
<evidence type="ECO:0000256" key="1">
    <source>
        <dbReference type="SAM" id="MobiDB-lite"/>
    </source>
</evidence>
<feature type="domain" description="Transcobalamin-like C-terminal" evidence="2">
    <location>
        <begin position="238"/>
        <end position="315"/>
    </location>
</feature>
<dbReference type="Pfam" id="PF14478">
    <property type="entry name" value="DUF4430"/>
    <property type="match status" value="1"/>
</dbReference>
<evidence type="ECO:0000259" key="2">
    <source>
        <dbReference type="Pfam" id="PF14478"/>
    </source>
</evidence>
<dbReference type="AlphaFoldDB" id="A0A162MFY2"/>
<proteinExistence type="predicted"/>
<feature type="region of interest" description="Disordered" evidence="1">
    <location>
        <begin position="49"/>
        <end position="103"/>
    </location>
</feature>
<dbReference type="Proteomes" id="UP000077355">
    <property type="component" value="Unassembled WGS sequence"/>
</dbReference>
<dbReference type="OrthoDB" id="2356646at2"/>
<protein>
    <recommendedName>
        <fullName evidence="2">Transcobalamin-like C-terminal domain-containing protein</fullName>
    </recommendedName>
</protein>
<comment type="caution">
    <text evidence="3">The sequence shown here is derived from an EMBL/GenBank/DDBJ whole genome shotgun (WGS) entry which is preliminary data.</text>
</comment>
<dbReference type="InterPro" id="IPR027954">
    <property type="entry name" value="Transcobalamin-like_C"/>
</dbReference>
<dbReference type="EMBL" id="LVJI01000024">
    <property type="protein sequence ID" value="OAB43913.1"/>
    <property type="molecule type" value="Genomic_DNA"/>
</dbReference>
<dbReference type="Gene3D" id="2.170.130.30">
    <property type="match status" value="1"/>
</dbReference>